<sequence>MHIQARAVPPLELMDGFEAVFENLEDDFRVSSFQLDFDHGGLGALSVNDRGPGGVPQSLERFPIERNRSIDQNALYLIQLDQIAL</sequence>
<accession>A0A2D2CWX6</accession>
<organism evidence="1 2">
    <name type="scientific">Methylosinus trichosporium (strain ATCC 35070 / NCIMB 11131 / UNIQEM 75 / OB3b)</name>
    <dbReference type="NCBI Taxonomy" id="595536"/>
    <lineage>
        <taxon>Bacteria</taxon>
        <taxon>Pseudomonadati</taxon>
        <taxon>Pseudomonadota</taxon>
        <taxon>Alphaproteobacteria</taxon>
        <taxon>Hyphomicrobiales</taxon>
        <taxon>Methylocystaceae</taxon>
        <taxon>Methylosinus</taxon>
    </lineage>
</organism>
<dbReference type="Proteomes" id="UP000230709">
    <property type="component" value="Chromosome"/>
</dbReference>
<proteinExistence type="predicted"/>
<dbReference type="EMBL" id="CP023737">
    <property type="protein sequence ID" value="ATQ67247.1"/>
    <property type="molecule type" value="Genomic_DNA"/>
</dbReference>
<evidence type="ECO:0000313" key="2">
    <source>
        <dbReference type="Proteomes" id="UP000230709"/>
    </source>
</evidence>
<dbReference type="KEGG" id="mtw:CQW49_04555"/>
<gene>
    <name evidence="1" type="ORF">CQW49_04555</name>
</gene>
<keyword evidence="2" id="KW-1185">Reference proteome</keyword>
<protein>
    <submittedName>
        <fullName evidence="1">Uncharacterized protein</fullName>
    </submittedName>
</protein>
<dbReference type="AlphaFoldDB" id="A0A2D2CWX6"/>
<evidence type="ECO:0000313" key="1">
    <source>
        <dbReference type="EMBL" id="ATQ67247.1"/>
    </source>
</evidence>
<reference evidence="2" key="1">
    <citation type="submission" date="2017-10" db="EMBL/GenBank/DDBJ databases">
        <title>Completed PacBio SMRT sequence of Methylosinus trichosporium OB3b reveals presence of a third large plasmid.</title>
        <authorList>
            <person name="Charles T.C."/>
            <person name="Lynch M.D.J."/>
            <person name="Heil J.R."/>
            <person name="Cheng J."/>
        </authorList>
    </citation>
    <scope>NUCLEOTIDE SEQUENCE [LARGE SCALE GENOMIC DNA]</scope>
    <source>
        <strain evidence="2">OB3b</strain>
    </source>
</reference>
<name>A0A2D2CWX6_METT3</name>